<comment type="caution">
    <text evidence="1">The sequence shown here is derived from an EMBL/GenBank/DDBJ whole genome shotgun (WGS) entry which is preliminary data.</text>
</comment>
<evidence type="ECO:0000313" key="2">
    <source>
        <dbReference type="Proteomes" id="UP000005561"/>
    </source>
</evidence>
<dbReference type="STRING" id="168384.SAMN05660368_03546"/>
<evidence type="ECO:0000313" key="1">
    <source>
        <dbReference type="EMBL" id="EET58593.1"/>
    </source>
</evidence>
<dbReference type="EMBL" id="ACCL02000028">
    <property type="protein sequence ID" value="EET58593.1"/>
    <property type="molecule type" value="Genomic_DNA"/>
</dbReference>
<dbReference type="Proteomes" id="UP000005561">
    <property type="component" value="Unassembled WGS sequence"/>
</dbReference>
<dbReference type="AlphaFoldDB" id="C6LL82"/>
<dbReference type="Pfam" id="PF05402">
    <property type="entry name" value="PqqD"/>
    <property type="match status" value="1"/>
</dbReference>
<reference evidence="1" key="1">
    <citation type="submission" date="2009-07" db="EMBL/GenBank/DDBJ databases">
        <authorList>
            <person name="Weinstock G."/>
            <person name="Sodergren E."/>
            <person name="Clifton S."/>
            <person name="Fulton L."/>
            <person name="Fulton B."/>
            <person name="Courtney L."/>
            <person name="Fronick C."/>
            <person name="Harrison M."/>
            <person name="Strong C."/>
            <person name="Farmer C."/>
            <person name="Delahaunty K."/>
            <person name="Markovic C."/>
            <person name="Hall O."/>
            <person name="Minx P."/>
            <person name="Tomlinson C."/>
            <person name="Mitreva M."/>
            <person name="Nelson J."/>
            <person name="Hou S."/>
            <person name="Wollam A."/>
            <person name="Pepin K.H."/>
            <person name="Johnson M."/>
            <person name="Bhonagiri V."/>
            <person name="Nash W.E."/>
            <person name="Warren W."/>
            <person name="Chinwalla A."/>
            <person name="Mardis E.R."/>
            <person name="Wilson R.K."/>
        </authorList>
    </citation>
    <scope>NUCLEOTIDE SEQUENCE [LARGE SCALE GENOMIC DNA]</scope>
    <source>
        <strain evidence="1">DSM 14469</strain>
    </source>
</reference>
<name>C6LL82_9FIRM</name>
<evidence type="ECO:0008006" key="3">
    <source>
        <dbReference type="Google" id="ProtNLM"/>
    </source>
</evidence>
<sequence length="88" mass="10285">MQTNPDLILREIYGKSILMPIRYNEASNDPIYLNDVAALIWKKVAASNDLYELKKSICEIYELDEDSTEAYSVEKFITQLIENEIIFY</sequence>
<dbReference type="InterPro" id="IPR008792">
    <property type="entry name" value="PQQD"/>
</dbReference>
<proteinExistence type="predicted"/>
<keyword evidence="2" id="KW-1185">Reference proteome</keyword>
<organism evidence="1 2">
    <name type="scientific">Marvinbryantia formatexigens DSM 14469</name>
    <dbReference type="NCBI Taxonomy" id="478749"/>
    <lineage>
        <taxon>Bacteria</taxon>
        <taxon>Bacillati</taxon>
        <taxon>Bacillota</taxon>
        <taxon>Clostridia</taxon>
        <taxon>Lachnospirales</taxon>
        <taxon>Lachnospiraceae</taxon>
        <taxon>Marvinbryantia</taxon>
    </lineage>
</organism>
<dbReference type="RefSeq" id="WP_006864181.1">
    <property type="nucleotide sequence ID" value="NZ_ACCL02000028.1"/>
</dbReference>
<gene>
    <name evidence="1" type="ORF">BRYFOR_09429</name>
</gene>
<accession>C6LL82</accession>
<protein>
    <recommendedName>
        <fullName evidence="3">Coenzyme PQQ synthesis protein D (PqqD)</fullName>
    </recommendedName>
</protein>
<dbReference type="OrthoDB" id="1752996at2"/>